<evidence type="ECO:0000256" key="2">
    <source>
        <dbReference type="ARBA" id="ARBA00004922"/>
    </source>
</evidence>
<evidence type="ECO:0000256" key="6">
    <source>
        <dbReference type="ARBA" id="ARBA00022692"/>
    </source>
</evidence>
<keyword evidence="7" id="KW-0735">Signal-anchor</keyword>
<dbReference type="Gene3D" id="3.40.50.11660">
    <property type="entry name" value="Glycosyl transferase family 10, C-terminal domain"/>
    <property type="match status" value="1"/>
</dbReference>
<comment type="subcellular location">
    <subcellularLocation>
        <location evidence="1">Golgi apparatus membrane</location>
        <topology evidence="1">Single-pass type II membrane protein</topology>
    </subcellularLocation>
    <subcellularLocation>
        <location evidence="12">Golgi apparatus</location>
        <location evidence="12">Golgi stack membrane</location>
        <topology evidence="12">Single-pass type II membrane protein</topology>
    </subcellularLocation>
</comment>
<name>A0AA85JPH1_TRIRE</name>
<dbReference type="PANTHER" id="PTHR48438:SF1">
    <property type="entry name" value="ALPHA-(1,3)-FUCOSYLTRANSFERASE C-RELATED"/>
    <property type="match status" value="1"/>
</dbReference>
<keyword evidence="5 12" id="KW-0808">Transferase</keyword>
<evidence type="ECO:0000313" key="15">
    <source>
        <dbReference type="Proteomes" id="UP000050795"/>
    </source>
</evidence>
<evidence type="ECO:0000256" key="4">
    <source>
        <dbReference type="ARBA" id="ARBA00022676"/>
    </source>
</evidence>
<accession>A0AA85JPH1</accession>
<dbReference type="GO" id="GO:0008417">
    <property type="term" value="F:fucosyltransferase activity"/>
    <property type="evidence" value="ECO:0007669"/>
    <property type="project" value="InterPro"/>
</dbReference>
<dbReference type="PANTHER" id="PTHR48438">
    <property type="entry name" value="ALPHA-(1,3)-FUCOSYLTRANSFERASE C-RELATED"/>
    <property type="match status" value="1"/>
</dbReference>
<comment type="pathway">
    <text evidence="2">Protein modification; protein glycosylation.</text>
</comment>
<dbReference type="InterPro" id="IPR031481">
    <property type="entry name" value="Glyco_tran_10_N"/>
</dbReference>
<evidence type="ECO:0000256" key="5">
    <source>
        <dbReference type="ARBA" id="ARBA00022679"/>
    </source>
</evidence>
<dbReference type="FunFam" id="3.40.50.11660:FF:000004">
    <property type="entry name" value="Glycoprotein 3-alpha-L-fucosyltransferase A"/>
    <property type="match status" value="1"/>
</dbReference>
<evidence type="ECO:0000259" key="14">
    <source>
        <dbReference type="Pfam" id="PF17039"/>
    </source>
</evidence>
<protein>
    <recommendedName>
        <fullName evidence="12">Fucosyltransferase</fullName>
        <ecNumber evidence="12">2.4.1.-</ecNumber>
    </recommendedName>
</protein>
<evidence type="ECO:0000256" key="11">
    <source>
        <dbReference type="ARBA" id="ARBA00023180"/>
    </source>
</evidence>
<keyword evidence="9 12" id="KW-0333">Golgi apparatus</keyword>
<dbReference type="EC" id="2.4.1.-" evidence="12"/>
<dbReference type="InterPro" id="IPR001503">
    <property type="entry name" value="Glyco_trans_10"/>
</dbReference>
<dbReference type="Pfam" id="PF17039">
    <property type="entry name" value="Glyco_tran_10_N"/>
    <property type="match status" value="1"/>
</dbReference>
<reference evidence="16" key="2">
    <citation type="submission" date="2023-11" db="UniProtKB">
        <authorList>
            <consortium name="WormBaseParasite"/>
        </authorList>
    </citation>
    <scope>IDENTIFICATION</scope>
</reference>
<dbReference type="Pfam" id="PF00852">
    <property type="entry name" value="Glyco_transf_10"/>
    <property type="match status" value="1"/>
</dbReference>
<evidence type="ECO:0000256" key="10">
    <source>
        <dbReference type="ARBA" id="ARBA00023136"/>
    </source>
</evidence>
<organism evidence="15 16">
    <name type="scientific">Trichobilharzia regenti</name>
    <name type="common">Nasal bird schistosome</name>
    <dbReference type="NCBI Taxonomy" id="157069"/>
    <lineage>
        <taxon>Eukaryota</taxon>
        <taxon>Metazoa</taxon>
        <taxon>Spiralia</taxon>
        <taxon>Lophotrochozoa</taxon>
        <taxon>Platyhelminthes</taxon>
        <taxon>Trematoda</taxon>
        <taxon>Digenea</taxon>
        <taxon>Strigeidida</taxon>
        <taxon>Schistosomatoidea</taxon>
        <taxon>Schistosomatidae</taxon>
        <taxon>Trichobilharzia</taxon>
    </lineage>
</organism>
<evidence type="ECO:0000256" key="1">
    <source>
        <dbReference type="ARBA" id="ARBA00004323"/>
    </source>
</evidence>
<evidence type="ECO:0000256" key="9">
    <source>
        <dbReference type="ARBA" id="ARBA00023034"/>
    </source>
</evidence>
<feature type="domain" description="Fucosyltransferase N-terminal" evidence="14">
    <location>
        <begin position="93"/>
        <end position="189"/>
    </location>
</feature>
<dbReference type="InterPro" id="IPR038577">
    <property type="entry name" value="GT10-like_C_sf"/>
</dbReference>
<keyword evidence="11" id="KW-0325">Glycoprotein</keyword>
<keyword evidence="15" id="KW-1185">Reference proteome</keyword>
<keyword evidence="4 12" id="KW-0328">Glycosyltransferase</keyword>
<feature type="domain" description="Fucosyltransferase C-terminal" evidence="13">
    <location>
        <begin position="213"/>
        <end position="389"/>
    </location>
</feature>
<dbReference type="SUPFAM" id="SSF53756">
    <property type="entry name" value="UDP-Glycosyltransferase/glycogen phosphorylase"/>
    <property type="match status" value="1"/>
</dbReference>
<dbReference type="WBParaSite" id="TREG1_27990.1">
    <property type="protein sequence ID" value="TREG1_27990.1"/>
    <property type="gene ID" value="TREG1_27990"/>
</dbReference>
<proteinExistence type="inferred from homology"/>
<keyword evidence="6 12" id="KW-0812">Transmembrane</keyword>
<evidence type="ECO:0000256" key="7">
    <source>
        <dbReference type="ARBA" id="ARBA00022968"/>
    </source>
</evidence>
<comment type="similarity">
    <text evidence="3 12">Belongs to the glycosyltransferase 10 family.</text>
</comment>
<evidence type="ECO:0000313" key="16">
    <source>
        <dbReference type="WBParaSite" id="TREG1_27990.1"/>
    </source>
</evidence>
<dbReference type="GO" id="GO:0000139">
    <property type="term" value="C:Golgi membrane"/>
    <property type="evidence" value="ECO:0007669"/>
    <property type="project" value="UniProtKB-SubCell"/>
</dbReference>
<keyword evidence="10" id="KW-0472">Membrane</keyword>
<evidence type="ECO:0000256" key="3">
    <source>
        <dbReference type="ARBA" id="ARBA00008919"/>
    </source>
</evidence>
<evidence type="ECO:0000256" key="12">
    <source>
        <dbReference type="RuleBase" id="RU003832"/>
    </source>
</evidence>
<dbReference type="Proteomes" id="UP000050795">
    <property type="component" value="Unassembled WGS sequence"/>
</dbReference>
<keyword evidence="8" id="KW-1133">Transmembrane helix</keyword>
<dbReference type="GO" id="GO:0032580">
    <property type="term" value="C:Golgi cisterna membrane"/>
    <property type="evidence" value="ECO:0007669"/>
    <property type="project" value="UniProtKB-SubCell"/>
</dbReference>
<evidence type="ECO:0000256" key="8">
    <source>
        <dbReference type="ARBA" id="ARBA00022989"/>
    </source>
</evidence>
<dbReference type="AlphaFoldDB" id="A0AA85JPH1"/>
<evidence type="ECO:0000259" key="13">
    <source>
        <dbReference type="Pfam" id="PF00852"/>
    </source>
</evidence>
<dbReference type="InterPro" id="IPR055270">
    <property type="entry name" value="Glyco_tran_10_C"/>
</dbReference>
<sequence>MRVIPYRLRIAVLIISALALLLLWNIVTVFDTSVISLYAQDGLEGDHLWLSSKNLDLAIPANLDDIKEKILYQRGALEKFYDTNNNFNTTVKAKNILVYGIHFPSTGMDFSVCHASKCKVTTDKTKWREADVIILTDEQYPKGPRRRSQLWFSLVHESPVHIKIADDLGDRVNFTISYRLDSSILSPYGLYQPSVKSDGPNTKYPLPERDFAKGKFKLVAWFVSNCLPNSPRTIYAHELSRHIEVDIYGKCGSKECPRQSEESCFKLLREKYKFYLSFENSLCKYYVTEKFYRNALQNDIVPIVMGASLEEYQELAPPHSFIHVDQFESPNELAEYLKYLDRNDTAYNEYFAWRGHGEVLNWHGEPHCEMCLLAHTIQHVKPHWVSDVSVWWNDACKNRNLRWKPSIL</sequence>
<reference evidence="15" key="1">
    <citation type="submission" date="2022-06" db="EMBL/GenBank/DDBJ databases">
        <authorList>
            <person name="Berger JAMES D."/>
            <person name="Berger JAMES D."/>
        </authorList>
    </citation>
    <scope>NUCLEOTIDE SEQUENCE [LARGE SCALE GENOMIC DNA]</scope>
</reference>